<dbReference type="GeneID" id="82156376"/>
<dbReference type="EMBL" id="JABKKE010000001">
    <property type="protein sequence ID" value="NPE12964.1"/>
    <property type="molecule type" value="Genomic_DNA"/>
</dbReference>
<evidence type="ECO:0000313" key="6">
    <source>
        <dbReference type="Proteomes" id="UP001193734"/>
    </source>
</evidence>
<feature type="repeat" description="TPR" evidence="3">
    <location>
        <begin position="237"/>
        <end position="270"/>
    </location>
</feature>
<proteinExistence type="predicted"/>
<keyword evidence="2 3" id="KW-0802">TPR repeat</keyword>
<comment type="caution">
    <text evidence="5">The sequence shown here is derived from an EMBL/GenBank/DDBJ whole genome shotgun (WGS) entry which is preliminary data.</text>
</comment>
<feature type="repeat" description="TPR" evidence="3">
    <location>
        <begin position="203"/>
        <end position="236"/>
    </location>
</feature>
<feature type="coiled-coil region" evidence="4">
    <location>
        <begin position="77"/>
        <end position="137"/>
    </location>
</feature>
<evidence type="ECO:0000313" key="5">
    <source>
        <dbReference type="EMBL" id="NPE12964.1"/>
    </source>
</evidence>
<dbReference type="InterPro" id="IPR051685">
    <property type="entry name" value="Ycf3/AcsC/BcsC/TPR_MFPF"/>
</dbReference>
<keyword evidence="6" id="KW-1185">Reference proteome</keyword>
<dbReference type="Pfam" id="PF12895">
    <property type="entry name" value="ANAPC3"/>
    <property type="match status" value="1"/>
</dbReference>
<dbReference type="Gene3D" id="1.25.40.10">
    <property type="entry name" value="Tetratricopeptide repeat domain"/>
    <property type="match status" value="4"/>
</dbReference>
<dbReference type="PROSITE" id="PS50005">
    <property type="entry name" value="TPR"/>
    <property type="match status" value="2"/>
</dbReference>
<dbReference type="PANTHER" id="PTHR44943">
    <property type="entry name" value="CELLULOSE SYNTHASE OPERON PROTEIN C"/>
    <property type="match status" value="1"/>
</dbReference>
<evidence type="ECO:0000256" key="3">
    <source>
        <dbReference type="PROSITE-ProRule" id="PRU00339"/>
    </source>
</evidence>
<dbReference type="InterPro" id="IPR019734">
    <property type="entry name" value="TPR_rpt"/>
</dbReference>
<dbReference type="Proteomes" id="UP001193734">
    <property type="component" value="Unassembled WGS sequence"/>
</dbReference>
<keyword evidence="1" id="KW-0677">Repeat</keyword>
<evidence type="ECO:0000256" key="4">
    <source>
        <dbReference type="SAM" id="Coils"/>
    </source>
</evidence>
<dbReference type="SMART" id="SM00028">
    <property type="entry name" value="TPR"/>
    <property type="match status" value="9"/>
</dbReference>
<accession>A0ABX2ARA0</accession>
<dbReference type="RefSeq" id="WP_172173829.1">
    <property type="nucleotide sequence ID" value="NZ_CASGIA010000003.1"/>
</dbReference>
<name>A0ABX2ARA0_9BACT</name>
<dbReference type="Pfam" id="PF13181">
    <property type="entry name" value="TPR_8"/>
    <property type="match status" value="1"/>
</dbReference>
<dbReference type="PANTHER" id="PTHR44943:SF4">
    <property type="entry name" value="TPR REPEAT-CONTAINING PROTEIN MJ0798"/>
    <property type="match status" value="1"/>
</dbReference>
<dbReference type="Pfam" id="PF13432">
    <property type="entry name" value="TPR_16"/>
    <property type="match status" value="1"/>
</dbReference>
<dbReference type="SUPFAM" id="SSF48452">
    <property type="entry name" value="TPR-like"/>
    <property type="match status" value="2"/>
</dbReference>
<evidence type="ECO:0000256" key="2">
    <source>
        <dbReference type="ARBA" id="ARBA00022803"/>
    </source>
</evidence>
<dbReference type="InterPro" id="IPR011990">
    <property type="entry name" value="TPR-like_helical_dom_sf"/>
</dbReference>
<gene>
    <name evidence="5" type="ORF">HPS55_01215</name>
</gene>
<sequence>MMQTGDEYFDSKEFRDILTSYEESVRSGLPIFMDADDLTDIADYYNYTGDTDRANEVIDFALNMNPGATTPLVFKARAALENENIALAEELAEKIIDKDDPDYKYLKAEILIAQNKIDKAEEFLNEYSETIEQDEYEDFIIDVANLYADYGVYDMAYKWMNIGNESQLPEYKELKARVLFGMEMYSDSAKVYNELIDSNPYSKRYWNSLASAQFMNEDYDEAITSSEYAIAIDPKDSYGLLAKANSLYRLNKYKEALDYYGRYCEINPTDEFGRLHKGICLVNLSRYEDAIEQLETALSVAKPDSTYIVQIYQEMAFAYSAIRNPEKAIEYIDKTDSMDCDHTDMKVLRGHILLENGRYNEAEEMFHEAIINAENAPVIVLRIIVSLYDNKYLDTAYKMFKKLFTMVDDDFLAGYSYMALCCWDMKLTDEFMHYLKIAVEKNPNEAKNVLGHLFPKDTDAKNYYNYMYDKLKSKDK</sequence>
<reference evidence="5 6" key="1">
    <citation type="submission" date="2020-05" db="EMBL/GenBank/DDBJ databases">
        <title>Distinct polysaccharide utilization as determinants for interspecies competition between intestinal Prevotella spp.</title>
        <authorList>
            <person name="Galvez E.J.C."/>
            <person name="Iljazovic A."/>
            <person name="Strowig T."/>
        </authorList>
    </citation>
    <scope>NUCLEOTIDE SEQUENCE [LARGE SCALE GENOMIC DNA]</scope>
    <source>
        <strain evidence="5 6">PROD</strain>
    </source>
</reference>
<protein>
    <submittedName>
        <fullName evidence="5">Tetratricopeptide repeat protein</fullName>
    </submittedName>
</protein>
<organism evidence="5 6">
    <name type="scientific">Xylanibacter rodentium</name>
    <dbReference type="NCBI Taxonomy" id="2736289"/>
    <lineage>
        <taxon>Bacteria</taxon>
        <taxon>Pseudomonadati</taxon>
        <taxon>Bacteroidota</taxon>
        <taxon>Bacteroidia</taxon>
        <taxon>Bacteroidales</taxon>
        <taxon>Prevotellaceae</taxon>
        <taxon>Xylanibacter</taxon>
    </lineage>
</organism>
<evidence type="ECO:0000256" key="1">
    <source>
        <dbReference type="ARBA" id="ARBA00022737"/>
    </source>
</evidence>
<keyword evidence="4" id="KW-0175">Coiled coil</keyword>